<name>M7N5W4_9BACT</name>
<evidence type="ECO:0000256" key="1">
    <source>
        <dbReference type="ARBA" id="ARBA00023098"/>
    </source>
</evidence>
<dbReference type="Proteomes" id="UP000011910">
    <property type="component" value="Unassembled WGS sequence"/>
</dbReference>
<dbReference type="InterPro" id="IPR002641">
    <property type="entry name" value="PNPLA_dom"/>
</dbReference>
<dbReference type="STRING" id="1279009.ADICEAN_02230"/>
<dbReference type="Pfam" id="PF01734">
    <property type="entry name" value="Patatin"/>
    <property type="match status" value="1"/>
</dbReference>
<dbReference type="InterPro" id="IPR016035">
    <property type="entry name" value="Acyl_Trfase/lysoPLipase"/>
</dbReference>
<evidence type="ECO:0000256" key="3">
    <source>
        <dbReference type="SAM" id="SignalP"/>
    </source>
</evidence>
<feature type="active site" description="Proton acceptor" evidence="2">
    <location>
        <position position="221"/>
    </location>
</feature>
<reference evidence="5 6" key="1">
    <citation type="journal article" date="2013" name="Genome Announc.">
        <title>Draft Genome Sequence of Cesiribacter andamanensis Strain AMV16T, Isolated from a Soil Sample from a Mud Volcano in the Andaman Islands, India.</title>
        <authorList>
            <person name="Shivaji S."/>
            <person name="Ara S."/>
            <person name="Begum Z."/>
            <person name="Srinivas T.N."/>
            <person name="Singh A."/>
            <person name="Kumar Pinnaka A."/>
        </authorList>
    </citation>
    <scope>NUCLEOTIDE SEQUENCE [LARGE SCALE GENOMIC DNA]</scope>
    <source>
        <strain evidence="5 6">AMV16</strain>
    </source>
</reference>
<evidence type="ECO:0000256" key="2">
    <source>
        <dbReference type="PROSITE-ProRule" id="PRU01161"/>
    </source>
</evidence>
<dbReference type="SUPFAM" id="SSF52151">
    <property type="entry name" value="FabD/lysophospholipase-like"/>
    <property type="match status" value="1"/>
</dbReference>
<dbReference type="PANTHER" id="PTHR46394:SF1">
    <property type="entry name" value="PNPLA DOMAIN-CONTAINING PROTEIN"/>
    <property type="match status" value="1"/>
</dbReference>
<dbReference type="eggNOG" id="COG1752">
    <property type="taxonomic scope" value="Bacteria"/>
</dbReference>
<accession>M7N5W4</accession>
<feature type="short sequence motif" description="DGA/G" evidence="2">
    <location>
        <begin position="221"/>
        <end position="223"/>
    </location>
</feature>
<evidence type="ECO:0000313" key="6">
    <source>
        <dbReference type="Proteomes" id="UP000011910"/>
    </source>
</evidence>
<dbReference type="InterPro" id="IPR052580">
    <property type="entry name" value="Lipid_Hydrolase"/>
</dbReference>
<evidence type="ECO:0000313" key="5">
    <source>
        <dbReference type="EMBL" id="EMR02631.1"/>
    </source>
</evidence>
<dbReference type="GO" id="GO:0016787">
    <property type="term" value="F:hydrolase activity"/>
    <property type="evidence" value="ECO:0007669"/>
    <property type="project" value="UniProtKB-UniRule"/>
</dbReference>
<dbReference type="Gene3D" id="3.40.1090.10">
    <property type="entry name" value="Cytosolic phospholipase A2 catalytic domain"/>
    <property type="match status" value="2"/>
</dbReference>
<gene>
    <name evidence="5" type="ORF">ADICEAN_02230</name>
</gene>
<dbReference type="AlphaFoldDB" id="M7N5W4"/>
<dbReference type="PANTHER" id="PTHR46394">
    <property type="entry name" value="ANNEXIN"/>
    <property type="match status" value="1"/>
</dbReference>
<dbReference type="CDD" id="cd07207">
    <property type="entry name" value="Pat_ExoU_VipD_like"/>
    <property type="match status" value="1"/>
</dbReference>
<comment type="caution">
    <text evidence="5">The sequence shown here is derived from an EMBL/GenBank/DDBJ whole genome shotgun (WGS) entry which is preliminary data.</text>
</comment>
<keyword evidence="2" id="KW-0442">Lipid degradation</keyword>
<dbReference type="PROSITE" id="PS51635">
    <property type="entry name" value="PNPLA"/>
    <property type="match status" value="1"/>
</dbReference>
<protein>
    <submittedName>
        <fullName evidence="5">Patatin</fullName>
    </submittedName>
</protein>
<keyword evidence="2" id="KW-0378">Hydrolase</keyword>
<dbReference type="GO" id="GO:0016042">
    <property type="term" value="P:lipid catabolic process"/>
    <property type="evidence" value="ECO:0007669"/>
    <property type="project" value="UniProtKB-UniRule"/>
</dbReference>
<feature type="chain" id="PRO_5004081698" evidence="3">
    <location>
        <begin position="29"/>
        <end position="347"/>
    </location>
</feature>
<keyword evidence="6" id="KW-1185">Reference proteome</keyword>
<feature type="short sequence motif" description="GXSXG" evidence="2">
    <location>
        <begin position="68"/>
        <end position="72"/>
    </location>
</feature>
<dbReference type="EMBL" id="AODQ01000051">
    <property type="protein sequence ID" value="EMR02631.1"/>
    <property type="molecule type" value="Genomic_DNA"/>
</dbReference>
<feature type="short sequence motif" description="GXGXXG" evidence="2">
    <location>
        <begin position="39"/>
        <end position="44"/>
    </location>
</feature>
<evidence type="ECO:0000259" key="4">
    <source>
        <dbReference type="PROSITE" id="PS51635"/>
    </source>
</evidence>
<keyword evidence="3" id="KW-0732">Signal</keyword>
<feature type="active site" description="Nucleophile" evidence="2">
    <location>
        <position position="70"/>
    </location>
</feature>
<feature type="domain" description="PNPLA" evidence="4">
    <location>
        <begin position="35"/>
        <end position="234"/>
    </location>
</feature>
<sequence>MILPQDNAMKTTLCISFILLALWGNAQPATPYKNLVFEGAGIRGLAYGGAIEVLEEKGVLAGIEKVGGTSAGAITAMLLALGYSASEITELVYRTRFNRFNSGRFFFVGGLYRMHTRYGWYRGDKFSAWLENAIRHKTGNADITFADLRAQGYKDLYITATCLNRQQLLVFSAESYPHMKIKDAVRISMSVPLYFEAVFIDQTGRVIPRPTDTRELDLVMDGGITANFPLFLFDSTVQVGQQTQRLANPATLGIRIDTDTQIALDRQDRSLEQYPISSLQGYMQAFYVYVLESLNRPQLTEADWQRTISVSSAGVGPRVKRLSMAQKQALLDSGRTGVLTFLTSDSP</sequence>
<organism evidence="5 6">
    <name type="scientific">Cesiribacter andamanensis AMV16</name>
    <dbReference type="NCBI Taxonomy" id="1279009"/>
    <lineage>
        <taxon>Bacteria</taxon>
        <taxon>Pseudomonadati</taxon>
        <taxon>Bacteroidota</taxon>
        <taxon>Cytophagia</taxon>
        <taxon>Cytophagales</taxon>
        <taxon>Cesiribacteraceae</taxon>
        <taxon>Cesiribacter</taxon>
    </lineage>
</organism>
<feature type="signal peptide" evidence="3">
    <location>
        <begin position="1"/>
        <end position="28"/>
    </location>
</feature>
<proteinExistence type="predicted"/>
<keyword evidence="1 2" id="KW-0443">Lipid metabolism</keyword>